<evidence type="ECO:0000256" key="1">
    <source>
        <dbReference type="ARBA" id="ARBA00004167"/>
    </source>
</evidence>
<proteinExistence type="predicted"/>
<dbReference type="PANTHER" id="PTHR33355">
    <property type="entry name" value="WALL-ASSOCIATED RECEPTOR KINASE CARBOXY-TERMINAL PROTEIN-RELATED"/>
    <property type="match status" value="1"/>
</dbReference>
<dbReference type="InterPro" id="IPR025287">
    <property type="entry name" value="WAK_GUB"/>
</dbReference>
<evidence type="ECO:0008006" key="9">
    <source>
        <dbReference type="Google" id="ProtNLM"/>
    </source>
</evidence>
<dbReference type="EMBL" id="AMZH03030466">
    <property type="protein sequence ID" value="RRT32870.1"/>
    <property type="molecule type" value="Genomic_DNA"/>
</dbReference>
<comment type="subcellular location">
    <subcellularLocation>
        <location evidence="1">Membrane</location>
        <topology evidence="1">Single-pass membrane protein</topology>
    </subcellularLocation>
</comment>
<dbReference type="InterPro" id="IPR032872">
    <property type="entry name" value="WAK_assoc_C"/>
</dbReference>
<evidence type="ECO:0000313" key="7">
    <source>
        <dbReference type="EMBL" id="RRT32870.1"/>
    </source>
</evidence>
<dbReference type="Pfam" id="PF14380">
    <property type="entry name" value="WAK_assoc"/>
    <property type="match status" value="1"/>
</dbReference>
<sequence length="305" mass="32475">MTLSTANPLLPLPILFLLLASPTSSQPACKSSCGSIPIHYPFGTGPGCGSPVFHPHIACDGDQLTFTTRTGSYPIESVDYANQVLYITDPSMSTCSSTCRSDGFSLDWNAPFTFVDGDVFALLDCSTSPSSSSPLFAPNSTDGAAPLCDTTNAPICGLLYSCPAISQLNVPISTCCIYTPVTLGPAFEMDLKKLQCSSYSGIYSFNGDETSPGGWKFGVALKYRFSVDDGYPRACADCEKSNGVCGYTGQYNSFTCNCVNGMNSSTNCYFASLSWSGGGHKLDPLWMGKKRHHGMRQSTTGAEIF</sequence>
<gene>
    <name evidence="7" type="ORF">B296_00055489</name>
</gene>
<accession>A0A426X081</accession>
<reference evidence="7 8" key="1">
    <citation type="journal article" date="2014" name="Agronomy (Basel)">
        <title>A Draft Genome Sequence for Ensete ventricosum, the Drought-Tolerant Tree Against Hunger.</title>
        <authorList>
            <person name="Harrison J."/>
            <person name="Moore K.A."/>
            <person name="Paszkiewicz K."/>
            <person name="Jones T."/>
            <person name="Grant M."/>
            <person name="Ambacheew D."/>
            <person name="Muzemil S."/>
            <person name="Studholme D.J."/>
        </authorList>
    </citation>
    <scope>NUCLEOTIDE SEQUENCE [LARGE SCALE GENOMIC DNA]</scope>
</reference>
<evidence type="ECO:0000256" key="3">
    <source>
        <dbReference type="ARBA" id="ARBA00023180"/>
    </source>
</evidence>
<dbReference type="Pfam" id="PF13947">
    <property type="entry name" value="GUB_WAK_bind"/>
    <property type="match status" value="1"/>
</dbReference>
<keyword evidence="3" id="KW-0325">Glycoprotein</keyword>
<dbReference type="AlphaFoldDB" id="A0A426X081"/>
<feature type="domain" description="Wall-associated receptor kinase C-terminal" evidence="6">
    <location>
        <begin position="216"/>
        <end position="260"/>
    </location>
</feature>
<feature type="chain" id="PRO_5019552612" description="Wall-associated receptor kinase galacturonan-binding domain-containing protein" evidence="4">
    <location>
        <begin position="26"/>
        <end position="305"/>
    </location>
</feature>
<organism evidence="7 8">
    <name type="scientific">Ensete ventricosum</name>
    <name type="common">Abyssinian banana</name>
    <name type="synonym">Musa ensete</name>
    <dbReference type="NCBI Taxonomy" id="4639"/>
    <lineage>
        <taxon>Eukaryota</taxon>
        <taxon>Viridiplantae</taxon>
        <taxon>Streptophyta</taxon>
        <taxon>Embryophyta</taxon>
        <taxon>Tracheophyta</taxon>
        <taxon>Spermatophyta</taxon>
        <taxon>Magnoliopsida</taxon>
        <taxon>Liliopsida</taxon>
        <taxon>Zingiberales</taxon>
        <taxon>Musaceae</taxon>
        <taxon>Ensete</taxon>
    </lineage>
</organism>
<evidence type="ECO:0000259" key="5">
    <source>
        <dbReference type="Pfam" id="PF13947"/>
    </source>
</evidence>
<protein>
    <recommendedName>
        <fullName evidence="9">Wall-associated receptor kinase galacturonan-binding domain-containing protein</fullName>
    </recommendedName>
</protein>
<evidence type="ECO:0000256" key="2">
    <source>
        <dbReference type="ARBA" id="ARBA00022729"/>
    </source>
</evidence>
<evidence type="ECO:0000256" key="4">
    <source>
        <dbReference type="SAM" id="SignalP"/>
    </source>
</evidence>
<feature type="domain" description="Wall-associated receptor kinase galacturonan-binding" evidence="5">
    <location>
        <begin position="29"/>
        <end position="89"/>
    </location>
</feature>
<dbReference type="Proteomes" id="UP000287651">
    <property type="component" value="Unassembled WGS sequence"/>
</dbReference>
<feature type="signal peptide" evidence="4">
    <location>
        <begin position="1"/>
        <end position="25"/>
    </location>
</feature>
<evidence type="ECO:0000313" key="8">
    <source>
        <dbReference type="Proteomes" id="UP000287651"/>
    </source>
</evidence>
<keyword evidence="2 4" id="KW-0732">Signal</keyword>
<dbReference type="GO" id="GO:0030247">
    <property type="term" value="F:polysaccharide binding"/>
    <property type="evidence" value="ECO:0007669"/>
    <property type="project" value="InterPro"/>
</dbReference>
<dbReference type="PANTHER" id="PTHR33355:SF10">
    <property type="entry name" value="EGF-LIKE DOMAIN-CONTAINING PROTEIN"/>
    <property type="match status" value="1"/>
</dbReference>
<name>A0A426X081_ENSVE</name>
<evidence type="ECO:0000259" key="6">
    <source>
        <dbReference type="Pfam" id="PF14380"/>
    </source>
</evidence>
<dbReference type="GO" id="GO:0016020">
    <property type="term" value="C:membrane"/>
    <property type="evidence" value="ECO:0007669"/>
    <property type="project" value="UniProtKB-SubCell"/>
</dbReference>
<comment type="caution">
    <text evidence="7">The sequence shown here is derived from an EMBL/GenBank/DDBJ whole genome shotgun (WGS) entry which is preliminary data.</text>
</comment>